<accession>A0A0M4LQW7</accession>
<dbReference type="PATRIC" id="fig|1682.24.peg.777"/>
<proteinExistence type="predicted"/>
<sequence length="51" mass="5611">MLDWQDSQTYVYIPVQVERPEEIPKGGHAMTGFNASAFVSARIISPSSLAD</sequence>
<dbReference type="EMBL" id="CP010411">
    <property type="protein sequence ID" value="ALE08857.1"/>
    <property type="molecule type" value="Genomic_DNA"/>
</dbReference>
<protein>
    <submittedName>
        <fullName evidence="1">Uncharacterized protein</fullName>
    </submittedName>
</protein>
<dbReference type="AlphaFoldDB" id="A0A0M4LQW7"/>
<evidence type="ECO:0000313" key="2">
    <source>
        <dbReference type="Proteomes" id="UP000067206"/>
    </source>
</evidence>
<dbReference type="Proteomes" id="UP000067206">
    <property type="component" value="Chromosome"/>
</dbReference>
<evidence type="ECO:0000313" key="1">
    <source>
        <dbReference type="EMBL" id="ALE08857.1"/>
    </source>
</evidence>
<name>A0A0M4LQW7_BIFLI</name>
<organism evidence="1 2">
    <name type="scientific">Bifidobacterium longum subsp. infantis</name>
    <dbReference type="NCBI Taxonomy" id="1682"/>
    <lineage>
        <taxon>Bacteria</taxon>
        <taxon>Bacillati</taxon>
        <taxon>Actinomycetota</taxon>
        <taxon>Actinomycetes</taxon>
        <taxon>Bifidobacteriales</taxon>
        <taxon>Bifidobacteriaceae</taxon>
        <taxon>Bifidobacterium</taxon>
    </lineage>
</organism>
<reference evidence="1 2" key="1">
    <citation type="submission" date="2014-12" db="EMBL/GenBank/DDBJ databases">
        <title>Complete genome sequence of Bifidobacterium longum subsp. infantis BT1.</title>
        <authorList>
            <person name="Kim J.F."/>
            <person name="Kwak M.-J."/>
        </authorList>
    </citation>
    <scope>NUCLEOTIDE SEQUENCE [LARGE SCALE GENOMIC DNA]</scope>
    <source>
        <strain evidence="1 2">BT1</strain>
    </source>
</reference>
<gene>
    <name evidence="1" type="ORF">RY67_804</name>
</gene>